<reference evidence="11 12" key="1">
    <citation type="journal article" date="2013" name="Genome Announc.">
        <title>Draft Genome Sequence of Arcticibacter svalbardensis Strain MN12-7T, a Member of the Family Sphingobacteriaceae Isolated from an Arctic Soil Sample.</title>
        <authorList>
            <person name="Shivaji S."/>
            <person name="Ara S."/>
            <person name="Prasad S."/>
            <person name="Manasa B.P."/>
            <person name="Begum Z."/>
            <person name="Singh A."/>
            <person name="Kumar Pinnaka A."/>
        </authorList>
    </citation>
    <scope>NUCLEOTIDE SEQUENCE [LARGE SCALE GENOMIC DNA]</scope>
    <source>
        <strain evidence="11 12">MN12-7</strain>
    </source>
</reference>
<dbReference type="OrthoDB" id="9815896at2"/>
<dbReference type="STRING" id="1150600.ADIARSV_2414"/>
<dbReference type="InterPro" id="IPR027417">
    <property type="entry name" value="P-loop_NTPase"/>
</dbReference>
<keyword evidence="4" id="KW-0963">Cytoplasm</keyword>
<keyword evidence="6" id="KW-0479">Metal-binding</keyword>
<evidence type="ECO:0000313" key="11">
    <source>
        <dbReference type="EMBL" id="EOR94425.1"/>
    </source>
</evidence>
<evidence type="ECO:0000256" key="9">
    <source>
        <dbReference type="ARBA" id="ARBA00022842"/>
    </source>
</evidence>
<evidence type="ECO:0000256" key="7">
    <source>
        <dbReference type="ARBA" id="ARBA00022741"/>
    </source>
</evidence>
<dbReference type="AlphaFoldDB" id="R9GS87"/>
<dbReference type="Proteomes" id="UP000014174">
    <property type="component" value="Unassembled WGS sequence"/>
</dbReference>
<gene>
    <name evidence="11" type="ORF">ADIARSV_2414</name>
</gene>
<evidence type="ECO:0000256" key="5">
    <source>
        <dbReference type="ARBA" id="ARBA00022694"/>
    </source>
</evidence>
<comment type="similarity">
    <text evidence="2">Belongs to the TsaE family.</text>
</comment>
<name>R9GS87_9SPHI</name>
<accession>R9GS87</accession>
<keyword evidence="5" id="KW-0819">tRNA processing</keyword>
<evidence type="ECO:0000256" key="10">
    <source>
        <dbReference type="ARBA" id="ARBA00032441"/>
    </source>
</evidence>
<protein>
    <recommendedName>
        <fullName evidence="3">tRNA threonylcarbamoyladenosine biosynthesis protein TsaE</fullName>
    </recommendedName>
    <alternativeName>
        <fullName evidence="10">t(6)A37 threonylcarbamoyladenosine biosynthesis protein TsaE</fullName>
    </alternativeName>
</protein>
<keyword evidence="7" id="KW-0547">Nucleotide-binding</keyword>
<evidence type="ECO:0000256" key="2">
    <source>
        <dbReference type="ARBA" id="ARBA00007599"/>
    </source>
</evidence>
<dbReference type="GO" id="GO:0005524">
    <property type="term" value="F:ATP binding"/>
    <property type="evidence" value="ECO:0007669"/>
    <property type="project" value="UniProtKB-KW"/>
</dbReference>
<dbReference type="Gene3D" id="3.40.50.300">
    <property type="entry name" value="P-loop containing nucleotide triphosphate hydrolases"/>
    <property type="match status" value="1"/>
</dbReference>
<evidence type="ECO:0000313" key="12">
    <source>
        <dbReference type="Proteomes" id="UP000014174"/>
    </source>
</evidence>
<dbReference type="eggNOG" id="COG0802">
    <property type="taxonomic scope" value="Bacteria"/>
</dbReference>
<comment type="subcellular location">
    <subcellularLocation>
        <location evidence="1">Cytoplasm</location>
    </subcellularLocation>
</comment>
<proteinExistence type="inferred from homology"/>
<dbReference type="PANTHER" id="PTHR33540">
    <property type="entry name" value="TRNA THREONYLCARBAMOYLADENOSINE BIOSYNTHESIS PROTEIN TSAE"/>
    <property type="match status" value="1"/>
</dbReference>
<dbReference type="RefSeq" id="WP_016195645.1">
    <property type="nucleotide sequence ID" value="NZ_AQPN01000085.1"/>
</dbReference>
<dbReference type="Pfam" id="PF02367">
    <property type="entry name" value="TsaE"/>
    <property type="match status" value="1"/>
</dbReference>
<evidence type="ECO:0000256" key="3">
    <source>
        <dbReference type="ARBA" id="ARBA00019010"/>
    </source>
</evidence>
<evidence type="ECO:0000256" key="4">
    <source>
        <dbReference type="ARBA" id="ARBA00022490"/>
    </source>
</evidence>
<dbReference type="PATRIC" id="fig|1150600.3.peg.2388"/>
<dbReference type="GO" id="GO:0002949">
    <property type="term" value="P:tRNA threonylcarbamoyladenosine modification"/>
    <property type="evidence" value="ECO:0007669"/>
    <property type="project" value="InterPro"/>
</dbReference>
<keyword evidence="9" id="KW-0460">Magnesium</keyword>
<evidence type="ECO:0000256" key="6">
    <source>
        <dbReference type="ARBA" id="ARBA00022723"/>
    </source>
</evidence>
<evidence type="ECO:0000256" key="1">
    <source>
        <dbReference type="ARBA" id="ARBA00004496"/>
    </source>
</evidence>
<keyword evidence="8" id="KW-0067">ATP-binding</keyword>
<sequence>MNKLVSALTELPALARKLLLFAGEHRVLVFYGEMGTGKTTFIKALCKELGVAATVSSPTFSIVNEYEYPQGLVYHFDFYRLKDQSEAFDMGYEEYFYSGEYCFIEWPEKIPDLIPDQVVRVDLELAANNGRVITAKIQGRDINKDIVSNV</sequence>
<dbReference type="InterPro" id="IPR003442">
    <property type="entry name" value="T6A_TsaE"/>
</dbReference>
<keyword evidence="12" id="KW-1185">Reference proteome</keyword>
<dbReference type="PANTHER" id="PTHR33540:SF2">
    <property type="entry name" value="TRNA THREONYLCARBAMOYLADENOSINE BIOSYNTHESIS PROTEIN TSAE"/>
    <property type="match status" value="1"/>
</dbReference>
<organism evidence="11 12">
    <name type="scientific">Arcticibacter svalbardensis MN12-7</name>
    <dbReference type="NCBI Taxonomy" id="1150600"/>
    <lineage>
        <taxon>Bacteria</taxon>
        <taxon>Pseudomonadati</taxon>
        <taxon>Bacteroidota</taxon>
        <taxon>Sphingobacteriia</taxon>
        <taxon>Sphingobacteriales</taxon>
        <taxon>Sphingobacteriaceae</taxon>
        <taxon>Arcticibacter</taxon>
    </lineage>
</organism>
<dbReference type="EMBL" id="AQPN01000085">
    <property type="protein sequence ID" value="EOR94425.1"/>
    <property type="molecule type" value="Genomic_DNA"/>
</dbReference>
<dbReference type="GO" id="GO:0046872">
    <property type="term" value="F:metal ion binding"/>
    <property type="evidence" value="ECO:0007669"/>
    <property type="project" value="UniProtKB-KW"/>
</dbReference>
<dbReference type="NCBIfam" id="TIGR00150">
    <property type="entry name" value="T6A_YjeE"/>
    <property type="match status" value="1"/>
</dbReference>
<dbReference type="SUPFAM" id="SSF52540">
    <property type="entry name" value="P-loop containing nucleoside triphosphate hydrolases"/>
    <property type="match status" value="1"/>
</dbReference>
<evidence type="ECO:0000256" key="8">
    <source>
        <dbReference type="ARBA" id="ARBA00022840"/>
    </source>
</evidence>
<comment type="caution">
    <text evidence="11">The sequence shown here is derived from an EMBL/GenBank/DDBJ whole genome shotgun (WGS) entry which is preliminary data.</text>
</comment>
<dbReference type="GO" id="GO:0005737">
    <property type="term" value="C:cytoplasm"/>
    <property type="evidence" value="ECO:0007669"/>
    <property type="project" value="UniProtKB-SubCell"/>
</dbReference>